<protein>
    <recommendedName>
        <fullName evidence="6">Peptide deformylase</fullName>
        <shortName evidence="6">PDF</shortName>
        <ecNumber evidence="6">3.5.1.88</ecNumber>
    </recommendedName>
    <alternativeName>
        <fullName evidence="6">Polypeptide deformylase</fullName>
    </alternativeName>
</protein>
<proteinExistence type="inferred from homology"/>
<organism evidence="7 8">
    <name type="scientific">Roseospira visakhapatnamensis</name>
    <dbReference type="NCBI Taxonomy" id="390880"/>
    <lineage>
        <taxon>Bacteria</taxon>
        <taxon>Pseudomonadati</taxon>
        <taxon>Pseudomonadota</taxon>
        <taxon>Alphaproteobacteria</taxon>
        <taxon>Rhodospirillales</taxon>
        <taxon>Rhodospirillaceae</taxon>
        <taxon>Roseospira</taxon>
    </lineage>
</organism>
<dbReference type="HAMAP" id="MF_00163">
    <property type="entry name" value="Pep_deformylase"/>
    <property type="match status" value="1"/>
</dbReference>
<sequence>MASFTIARMGHPILSTPARPVADPTTPDLQRLLADMLETLDDSGGIGLAAPQVGVPLRVVIYRVPAERNNGEAIPLRVLVNPVLEPLGTAMTEDWEACLSLPGLTGRVPRHARLRWRGQAADGSVTEGEAEGFHARILQHECDHLDGVLYPQRMTDLGTFGFAEEVRARLAIQADAERIDSSATNTNGHGE</sequence>
<keyword evidence="3 6" id="KW-0378">Hydrolase</keyword>
<dbReference type="AlphaFoldDB" id="A0A7W6RH68"/>
<dbReference type="CDD" id="cd00487">
    <property type="entry name" value="Pep_deformylase"/>
    <property type="match status" value="1"/>
</dbReference>
<comment type="function">
    <text evidence="6">Removes the formyl group from the N-terminal Met of newly synthesized proteins. Requires at least a dipeptide for an efficient rate of reaction. N-terminal L-methionine is a prerequisite for activity but the enzyme has broad specificity at other positions.</text>
</comment>
<dbReference type="InterPro" id="IPR036821">
    <property type="entry name" value="Peptide_deformylase_sf"/>
</dbReference>
<dbReference type="InterPro" id="IPR023635">
    <property type="entry name" value="Peptide_deformylase"/>
</dbReference>
<dbReference type="GO" id="GO:0046872">
    <property type="term" value="F:metal ion binding"/>
    <property type="evidence" value="ECO:0007669"/>
    <property type="project" value="UniProtKB-KW"/>
</dbReference>
<keyword evidence="5 6" id="KW-0408">Iron</keyword>
<dbReference type="Pfam" id="PF01327">
    <property type="entry name" value="Pep_deformylase"/>
    <property type="match status" value="1"/>
</dbReference>
<evidence type="ECO:0000256" key="2">
    <source>
        <dbReference type="ARBA" id="ARBA00022723"/>
    </source>
</evidence>
<dbReference type="PANTHER" id="PTHR10458">
    <property type="entry name" value="PEPTIDE DEFORMYLASE"/>
    <property type="match status" value="1"/>
</dbReference>
<dbReference type="EMBL" id="JACIGK010000034">
    <property type="protein sequence ID" value="MBB4267808.1"/>
    <property type="molecule type" value="Genomic_DNA"/>
</dbReference>
<feature type="binding site" evidence="6">
    <location>
        <position position="98"/>
    </location>
    <ligand>
        <name>Fe cation</name>
        <dbReference type="ChEBI" id="CHEBI:24875"/>
    </ligand>
</feature>
<keyword evidence="2 6" id="KW-0479">Metal-binding</keyword>
<keyword evidence="8" id="KW-1185">Reference proteome</keyword>
<evidence type="ECO:0000256" key="5">
    <source>
        <dbReference type="ARBA" id="ARBA00023004"/>
    </source>
</evidence>
<evidence type="ECO:0000256" key="4">
    <source>
        <dbReference type="ARBA" id="ARBA00022917"/>
    </source>
</evidence>
<name>A0A7W6RH68_9PROT</name>
<evidence type="ECO:0000256" key="3">
    <source>
        <dbReference type="ARBA" id="ARBA00022801"/>
    </source>
</evidence>
<keyword evidence="4 6" id="KW-0648">Protein biosynthesis</keyword>
<dbReference type="GO" id="GO:0042586">
    <property type="term" value="F:peptide deformylase activity"/>
    <property type="evidence" value="ECO:0007669"/>
    <property type="project" value="UniProtKB-UniRule"/>
</dbReference>
<comment type="similarity">
    <text evidence="1 6">Belongs to the polypeptide deformylase family.</text>
</comment>
<comment type="catalytic activity">
    <reaction evidence="6">
        <text>N-terminal N-formyl-L-methionyl-[peptide] + H2O = N-terminal L-methionyl-[peptide] + formate</text>
        <dbReference type="Rhea" id="RHEA:24420"/>
        <dbReference type="Rhea" id="RHEA-COMP:10639"/>
        <dbReference type="Rhea" id="RHEA-COMP:10640"/>
        <dbReference type="ChEBI" id="CHEBI:15377"/>
        <dbReference type="ChEBI" id="CHEBI:15740"/>
        <dbReference type="ChEBI" id="CHEBI:49298"/>
        <dbReference type="ChEBI" id="CHEBI:64731"/>
        <dbReference type="EC" id="3.5.1.88"/>
    </reaction>
</comment>
<dbReference type="RefSeq" id="WP_184047857.1">
    <property type="nucleotide sequence ID" value="NZ_JACIGK010000034.1"/>
</dbReference>
<comment type="caution">
    <text evidence="7">The sequence shown here is derived from an EMBL/GenBank/DDBJ whole genome shotgun (WGS) entry which is preliminary data.</text>
</comment>
<feature type="binding site" evidence="6">
    <location>
        <position position="140"/>
    </location>
    <ligand>
        <name>Fe cation</name>
        <dbReference type="ChEBI" id="CHEBI:24875"/>
    </ligand>
</feature>
<evidence type="ECO:0000313" key="7">
    <source>
        <dbReference type="EMBL" id="MBB4267808.1"/>
    </source>
</evidence>
<dbReference type="GO" id="GO:0006412">
    <property type="term" value="P:translation"/>
    <property type="evidence" value="ECO:0007669"/>
    <property type="project" value="UniProtKB-UniRule"/>
</dbReference>
<gene>
    <name evidence="6" type="primary">def</name>
    <name evidence="7" type="ORF">GGD89_003458</name>
</gene>
<dbReference type="NCBIfam" id="NF001159">
    <property type="entry name" value="PRK00150.1-3"/>
    <property type="match status" value="1"/>
</dbReference>
<evidence type="ECO:0000313" key="8">
    <source>
        <dbReference type="Proteomes" id="UP000554286"/>
    </source>
</evidence>
<evidence type="ECO:0000256" key="6">
    <source>
        <dbReference type="HAMAP-Rule" id="MF_00163"/>
    </source>
</evidence>
<dbReference type="PIRSF" id="PIRSF004749">
    <property type="entry name" value="Pep_def"/>
    <property type="match status" value="1"/>
</dbReference>
<dbReference type="Gene3D" id="3.90.45.10">
    <property type="entry name" value="Peptide deformylase"/>
    <property type="match status" value="1"/>
</dbReference>
<dbReference type="FunFam" id="3.90.45.10:FF:000003">
    <property type="entry name" value="Peptide deformylase"/>
    <property type="match status" value="1"/>
</dbReference>
<comment type="cofactor">
    <cofactor evidence="6">
        <name>Fe(2+)</name>
        <dbReference type="ChEBI" id="CHEBI:29033"/>
    </cofactor>
    <text evidence="6">Binds 1 Fe(2+) ion.</text>
</comment>
<reference evidence="7 8" key="1">
    <citation type="submission" date="2020-08" db="EMBL/GenBank/DDBJ databases">
        <title>Genome sequencing of Purple Non-Sulfur Bacteria from various extreme environments.</title>
        <authorList>
            <person name="Mayer M."/>
        </authorList>
    </citation>
    <scope>NUCLEOTIDE SEQUENCE [LARGE SCALE GENOMIC DNA]</scope>
    <source>
        <strain evidence="7 8">JA131</strain>
    </source>
</reference>
<dbReference type="PANTHER" id="PTHR10458:SF20">
    <property type="entry name" value="PEPTIDE DEFORMYLASE 1"/>
    <property type="match status" value="1"/>
</dbReference>
<dbReference type="EC" id="3.5.1.88" evidence="6"/>
<feature type="binding site" evidence="6">
    <location>
        <position position="144"/>
    </location>
    <ligand>
        <name>Fe cation</name>
        <dbReference type="ChEBI" id="CHEBI:24875"/>
    </ligand>
</feature>
<dbReference type="SUPFAM" id="SSF56420">
    <property type="entry name" value="Peptide deformylase"/>
    <property type="match status" value="1"/>
</dbReference>
<accession>A0A7W6RH68</accession>
<dbReference type="PRINTS" id="PR01576">
    <property type="entry name" value="PDEFORMYLASE"/>
</dbReference>
<evidence type="ECO:0000256" key="1">
    <source>
        <dbReference type="ARBA" id="ARBA00010759"/>
    </source>
</evidence>
<dbReference type="Proteomes" id="UP000554286">
    <property type="component" value="Unassembled WGS sequence"/>
</dbReference>
<feature type="active site" evidence="6">
    <location>
        <position position="141"/>
    </location>
</feature>